<accession>A0A6J7WQ32</accession>
<dbReference type="EMBL" id="LR798281">
    <property type="protein sequence ID" value="CAB5220016.1"/>
    <property type="molecule type" value="Genomic_DNA"/>
</dbReference>
<dbReference type="Pfam" id="PF10765">
    <property type="entry name" value="Phage_P22_NinX"/>
    <property type="match status" value="1"/>
</dbReference>
<proteinExistence type="predicted"/>
<name>A0A6J7WQ32_9CAUD</name>
<protein>
    <submittedName>
        <fullName evidence="1">Bacteriophage P22, NinX</fullName>
    </submittedName>
</protein>
<reference evidence="1" key="1">
    <citation type="submission" date="2020-05" db="EMBL/GenBank/DDBJ databases">
        <authorList>
            <person name="Chiriac C."/>
            <person name="Salcher M."/>
            <person name="Ghai R."/>
            <person name="Kavagutti S V."/>
        </authorList>
    </citation>
    <scope>NUCLEOTIDE SEQUENCE</scope>
</reference>
<evidence type="ECO:0000313" key="1">
    <source>
        <dbReference type="EMBL" id="CAB5220016.1"/>
    </source>
</evidence>
<gene>
    <name evidence="1" type="ORF">UFOVP232_26</name>
</gene>
<dbReference type="InterPro" id="IPR019701">
    <property type="entry name" value="Phage_P22_NinX"/>
</dbReference>
<organism evidence="1">
    <name type="scientific">uncultured Caudovirales phage</name>
    <dbReference type="NCBI Taxonomy" id="2100421"/>
    <lineage>
        <taxon>Viruses</taxon>
        <taxon>Duplodnaviria</taxon>
        <taxon>Heunggongvirae</taxon>
        <taxon>Uroviricota</taxon>
        <taxon>Caudoviricetes</taxon>
        <taxon>Peduoviridae</taxon>
        <taxon>Maltschvirus</taxon>
        <taxon>Maltschvirus maltsch</taxon>
    </lineage>
</organism>
<sequence length="133" mass="15153">MKIKTSELTGAALDWAVAKCAGLLDPRERYGKMVPSVVLDMEYWSNGDPMVRLNPCPDVYYRAEYDPSTNWEHGGPIIEREKIEIFMRDEEWYAASCRSTPEDFHGDTPLIAAMRCYVASEMGDEVDVPKELL</sequence>